<evidence type="ECO:0000256" key="1">
    <source>
        <dbReference type="ARBA" id="ARBA00005417"/>
    </source>
</evidence>
<comment type="similarity">
    <text evidence="1">Belongs to the ABC transporter superfamily.</text>
</comment>
<reference evidence="5 6" key="1">
    <citation type="submission" date="2019-07" db="EMBL/GenBank/DDBJ databases">
        <title>The pathways for chlorine oxyanion respiration interact through the shared metabolite chlorate.</title>
        <authorList>
            <person name="Barnum T.P."/>
            <person name="Cheng Y."/>
            <person name="Hill K.A."/>
            <person name="Lucas L.N."/>
            <person name="Carlson H.K."/>
            <person name="Coates J.D."/>
        </authorList>
    </citation>
    <scope>NUCLEOTIDE SEQUENCE [LARGE SCALE GENOMIC DNA]</scope>
    <source>
        <strain evidence="5">BK-3</strain>
    </source>
</reference>
<dbReference type="EMBL" id="VMRY01000034">
    <property type="protein sequence ID" value="TVT55365.1"/>
    <property type="molecule type" value="Genomic_DNA"/>
</dbReference>
<evidence type="ECO:0000256" key="2">
    <source>
        <dbReference type="ARBA" id="ARBA00022741"/>
    </source>
</evidence>
<dbReference type="PANTHER" id="PTHR42798:SF7">
    <property type="entry name" value="ALPHA-D-RIBOSE 1-METHYLPHOSPHONATE 5-TRIPHOSPHATE SYNTHASE SUBUNIT PHNL"/>
    <property type="match status" value="1"/>
</dbReference>
<dbReference type="GO" id="GO:0016887">
    <property type="term" value="F:ATP hydrolysis activity"/>
    <property type="evidence" value="ECO:0007669"/>
    <property type="project" value="InterPro"/>
</dbReference>
<sequence length="236" mass="26117">MKTVIEVKALSKSFTLHNQGGAKLQVLNNINLQVNAGECMVLHGESGTGKSTLLRTLYANYLPSSGSIRVLHRKEMVDLATASSRQQLEIRKETLGYVSQFLRVIPRVSALEVVKQPLRERGIVDDEAEARACALLRQLHIPERLWSLAPNTFSGGEQQRINIARGFIAQYPILLLDEPTASLDRRNAHVVVELIQSTLAQGTAVVGIFHDIEVRETVASQLFDLDQTTFATAANY</sequence>
<evidence type="ECO:0000259" key="4">
    <source>
        <dbReference type="PROSITE" id="PS50893"/>
    </source>
</evidence>
<dbReference type="InterPro" id="IPR025662">
    <property type="entry name" value="Sigma_54_int_dom_ATP-bd_1"/>
</dbReference>
<dbReference type="NCBIfam" id="TIGR02324">
    <property type="entry name" value="CP_lyasePhnL"/>
    <property type="match status" value="1"/>
</dbReference>
<gene>
    <name evidence="5" type="primary">phnL</name>
    <name evidence="5" type="ORF">FHK82_08475</name>
</gene>
<dbReference type="PROSITE" id="PS00675">
    <property type="entry name" value="SIGMA54_INTERACT_1"/>
    <property type="match status" value="1"/>
</dbReference>
<name>A0A558D2X5_9GAMM</name>
<dbReference type="PROSITE" id="PS00211">
    <property type="entry name" value="ABC_TRANSPORTER_1"/>
    <property type="match status" value="1"/>
</dbReference>
<keyword evidence="3" id="KW-0067">ATP-binding</keyword>
<comment type="caution">
    <text evidence="5">The sequence shown here is derived from an EMBL/GenBank/DDBJ whole genome shotgun (WGS) entry which is preliminary data.</text>
</comment>
<dbReference type="InterPro" id="IPR017871">
    <property type="entry name" value="ABC_transporter-like_CS"/>
</dbReference>
<dbReference type="GO" id="GO:0005524">
    <property type="term" value="F:ATP binding"/>
    <property type="evidence" value="ECO:0007669"/>
    <property type="project" value="UniProtKB-KW"/>
</dbReference>
<dbReference type="AlphaFoldDB" id="A0A558D2X5"/>
<dbReference type="InterPro" id="IPR012701">
    <property type="entry name" value="CP_lyase_PhnL"/>
</dbReference>
<keyword evidence="5" id="KW-0456">Lyase</keyword>
<evidence type="ECO:0000313" key="6">
    <source>
        <dbReference type="Proteomes" id="UP000317355"/>
    </source>
</evidence>
<evidence type="ECO:0000256" key="3">
    <source>
        <dbReference type="ARBA" id="ARBA00022840"/>
    </source>
</evidence>
<keyword evidence="2" id="KW-0547">Nucleotide-binding</keyword>
<dbReference type="SMART" id="SM00382">
    <property type="entry name" value="AAA"/>
    <property type="match status" value="1"/>
</dbReference>
<dbReference type="Proteomes" id="UP000317355">
    <property type="component" value="Unassembled WGS sequence"/>
</dbReference>
<dbReference type="InterPro" id="IPR027417">
    <property type="entry name" value="P-loop_NTPase"/>
</dbReference>
<protein>
    <submittedName>
        <fullName evidence="5">Phosphonate C-P lyase system protein PhnL</fullName>
    </submittedName>
</protein>
<dbReference type="Gene3D" id="3.40.50.300">
    <property type="entry name" value="P-loop containing nucleotide triphosphate hydrolases"/>
    <property type="match status" value="1"/>
</dbReference>
<dbReference type="PROSITE" id="PS50893">
    <property type="entry name" value="ABC_TRANSPORTER_2"/>
    <property type="match status" value="1"/>
</dbReference>
<dbReference type="GO" id="GO:0016829">
    <property type="term" value="F:lyase activity"/>
    <property type="evidence" value="ECO:0007669"/>
    <property type="project" value="UniProtKB-KW"/>
</dbReference>
<dbReference type="SUPFAM" id="SSF52540">
    <property type="entry name" value="P-loop containing nucleoside triphosphate hydrolases"/>
    <property type="match status" value="1"/>
</dbReference>
<dbReference type="InterPro" id="IPR003593">
    <property type="entry name" value="AAA+_ATPase"/>
</dbReference>
<accession>A0A558D2X5</accession>
<dbReference type="PANTHER" id="PTHR42798">
    <property type="entry name" value="LIPOPROTEIN-RELEASING SYSTEM ATP-BINDING PROTEIN LOLD"/>
    <property type="match status" value="1"/>
</dbReference>
<feature type="domain" description="ABC transporter" evidence="4">
    <location>
        <begin position="5"/>
        <end position="235"/>
    </location>
</feature>
<dbReference type="InterPro" id="IPR003439">
    <property type="entry name" value="ABC_transporter-like_ATP-bd"/>
</dbReference>
<organism evidence="5 6">
    <name type="scientific">Sedimenticola thiotaurini</name>
    <dbReference type="NCBI Taxonomy" id="1543721"/>
    <lineage>
        <taxon>Bacteria</taxon>
        <taxon>Pseudomonadati</taxon>
        <taxon>Pseudomonadota</taxon>
        <taxon>Gammaproteobacteria</taxon>
        <taxon>Chromatiales</taxon>
        <taxon>Sedimenticolaceae</taxon>
        <taxon>Sedimenticola</taxon>
    </lineage>
</organism>
<proteinExistence type="inferred from homology"/>
<evidence type="ECO:0000313" key="5">
    <source>
        <dbReference type="EMBL" id="TVT55365.1"/>
    </source>
</evidence>
<dbReference type="Pfam" id="PF00005">
    <property type="entry name" value="ABC_tran"/>
    <property type="match status" value="1"/>
</dbReference>